<accession>A0A506Y5S9</accession>
<dbReference type="AlphaFoldDB" id="A0A506Y5S9"/>
<dbReference type="PANTHER" id="PTHR35337:SF1">
    <property type="entry name" value="SLR1478 PROTEIN"/>
    <property type="match status" value="1"/>
</dbReference>
<sequence length="330" mass="36309">MDLDAYSAAHGPKWDRLAHLGGMRRLDGREADELIDLYRSGATELSTMTSTMGRSIPADRLSLAMSRARLKFTGTPANPLRQIAIFFTASLPAALYRVRWITFWVTVACVAVGVAYGVWLGSDPRNLVAVVGQTNIEAYPKQFVDYYSNRSEAAFSGQVWTNNAFIAAQCIAFGILGVWAPYALFQNSQNVGISGAIMAHEGRLDDFFLYIAPHGQLELYSIFLAGATGILIFWAWVAPGHRTRAQALREDGRALFTLVIGTTLMLLTSGLIEGIVTRQDWPWPIKIGIGTVALLAWIAYQWIVGRRAFRAGQTGDLERFEAGEEKLVAG</sequence>
<keyword evidence="1" id="KW-0472">Membrane</keyword>
<dbReference type="PANTHER" id="PTHR35337">
    <property type="entry name" value="SLR1478 PROTEIN"/>
    <property type="match status" value="1"/>
</dbReference>
<dbReference type="EMBL" id="VHQG01000001">
    <property type="protein sequence ID" value="TPW77213.1"/>
    <property type="molecule type" value="Genomic_DNA"/>
</dbReference>
<protein>
    <submittedName>
        <fullName evidence="2">Stage II sporulation protein M</fullName>
    </submittedName>
</protein>
<feature type="transmembrane region" description="Helical" evidence="1">
    <location>
        <begin position="254"/>
        <end position="275"/>
    </location>
</feature>
<comment type="caution">
    <text evidence="2">The sequence shown here is derived from an EMBL/GenBank/DDBJ whole genome shotgun (WGS) entry which is preliminary data.</text>
</comment>
<evidence type="ECO:0000313" key="2">
    <source>
        <dbReference type="EMBL" id="TPW77213.1"/>
    </source>
</evidence>
<dbReference type="Pfam" id="PF01944">
    <property type="entry name" value="SpoIIM"/>
    <property type="match status" value="1"/>
</dbReference>
<feature type="transmembrane region" description="Helical" evidence="1">
    <location>
        <begin position="100"/>
        <end position="119"/>
    </location>
</feature>
<dbReference type="InterPro" id="IPR002798">
    <property type="entry name" value="SpoIIM-like"/>
</dbReference>
<dbReference type="RefSeq" id="WP_141161741.1">
    <property type="nucleotide sequence ID" value="NZ_VHQG01000001.1"/>
</dbReference>
<gene>
    <name evidence="2" type="ORF">FJ657_00435</name>
</gene>
<keyword evidence="1" id="KW-1133">Transmembrane helix</keyword>
<keyword evidence="1" id="KW-0812">Transmembrane</keyword>
<dbReference type="OrthoDB" id="5243448at2"/>
<name>A0A506Y5S9_9MICO</name>
<evidence type="ECO:0000256" key="1">
    <source>
        <dbReference type="SAM" id="Phobius"/>
    </source>
</evidence>
<organism evidence="2 3">
    <name type="scientific">Schumannella soli</name>
    <dbReference type="NCBI Taxonomy" id="2590779"/>
    <lineage>
        <taxon>Bacteria</taxon>
        <taxon>Bacillati</taxon>
        <taxon>Actinomycetota</taxon>
        <taxon>Actinomycetes</taxon>
        <taxon>Micrococcales</taxon>
        <taxon>Microbacteriaceae</taxon>
        <taxon>Schumannella</taxon>
    </lineage>
</organism>
<dbReference type="Proteomes" id="UP000316252">
    <property type="component" value="Unassembled WGS sequence"/>
</dbReference>
<reference evidence="2 3" key="1">
    <citation type="submission" date="2019-06" db="EMBL/GenBank/DDBJ databases">
        <authorList>
            <person name="Li F."/>
        </authorList>
    </citation>
    <scope>NUCLEOTIDE SEQUENCE [LARGE SCALE GENOMIC DNA]</scope>
    <source>
        <strain evidence="2 3">10F1D-1</strain>
    </source>
</reference>
<proteinExistence type="predicted"/>
<keyword evidence="3" id="KW-1185">Reference proteome</keyword>
<evidence type="ECO:0000313" key="3">
    <source>
        <dbReference type="Proteomes" id="UP000316252"/>
    </source>
</evidence>
<feature type="transmembrane region" description="Helical" evidence="1">
    <location>
        <begin position="219"/>
        <end position="238"/>
    </location>
</feature>
<feature type="transmembrane region" description="Helical" evidence="1">
    <location>
        <begin position="281"/>
        <end position="300"/>
    </location>
</feature>